<dbReference type="EMBL" id="RCTF01000006">
    <property type="protein sequence ID" value="RLP79071.1"/>
    <property type="molecule type" value="Genomic_DNA"/>
</dbReference>
<evidence type="ECO:0000313" key="1">
    <source>
        <dbReference type="EMBL" id="RLP79071.1"/>
    </source>
</evidence>
<reference evidence="1 2" key="1">
    <citation type="submission" date="2018-10" db="EMBL/GenBank/DDBJ databases">
        <title>Xanthobacter tagetidis genome sequencing and assembly.</title>
        <authorList>
            <person name="Maclea K.S."/>
            <person name="Goen A.E."/>
            <person name="Fatima S.A."/>
        </authorList>
    </citation>
    <scope>NUCLEOTIDE SEQUENCE [LARGE SCALE GENOMIC DNA]</scope>
    <source>
        <strain evidence="1 2">ATCC 700314</strain>
    </source>
</reference>
<dbReference type="PANTHER" id="PTHR37310">
    <property type="entry name" value="CYTOPLASMIC PROTEIN-RELATED"/>
    <property type="match status" value="1"/>
</dbReference>
<proteinExistence type="predicted"/>
<dbReference type="AlphaFoldDB" id="A0A3L7AHD6"/>
<dbReference type="OrthoDB" id="5396211at2"/>
<dbReference type="Gene3D" id="1.20.1270.360">
    <property type="match status" value="1"/>
</dbReference>
<dbReference type="Pfam" id="PF03860">
    <property type="entry name" value="Csp"/>
    <property type="match status" value="1"/>
</dbReference>
<gene>
    <name evidence="1" type="ORF">D9R14_09545</name>
</gene>
<sequence length="127" mass="13394">MHRIAIDFSRRADVPATFLLDDPVQSGRAVDLLLDCARACADGAADMETGRSAIEPERLRLMLACAETCRAAAHVMILGVPHHRELCEAAAGLCEACVAASDADDDADECAAACRACAEACRNLAVH</sequence>
<dbReference type="RefSeq" id="WP_121623086.1">
    <property type="nucleotide sequence ID" value="NZ_JACIIW010000002.1"/>
</dbReference>
<dbReference type="InterPro" id="IPR005560">
    <property type="entry name" value="Csp_YhjQ"/>
</dbReference>
<evidence type="ECO:0000313" key="2">
    <source>
        <dbReference type="Proteomes" id="UP000269692"/>
    </source>
</evidence>
<organism evidence="1 2">
    <name type="scientific">Xanthobacter tagetidis</name>
    <dbReference type="NCBI Taxonomy" id="60216"/>
    <lineage>
        <taxon>Bacteria</taxon>
        <taxon>Pseudomonadati</taxon>
        <taxon>Pseudomonadota</taxon>
        <taxon>Alphaproteobacteria</taxon>
        <taxon>Hyphomicrobiales</taxon>
        <taxon>Xanthobacteraceae</taxon>
        <taxon>Xanthobacter</taxon>
    </lineage>
</organism>
<dbReference type="PANTHER" id="PTHR37310:SF1">
    <property type="entry name" value="CYTOPLASMIC PROTEIN"/>
    <property type="match status" value="1"/>
</dbReference>
<accession>A0A3L7AHD6</accession>
<protein>
    <submittedName>
        <fullName evidence="1">Four-helix bundle copper-binding protein</fullName>
    </submittedName>
</protein>
<name>A0A3L7AHD6_9HYPH</name>
<keyword evidence="2" id="KW-1185">Reference proteome</keyword>
<comment type="caution">
    <text evidence="1">The sequence shown here is derived from an EMBL/GenBank/DDBJ whole genome shotgun (WGS) entry which is preliminary data.</text>
</comment>
<dbReference type="Proteomes" id="UP000269692">
    <property type="component" value="Unassembled WGS sequence"/>
</dbReference>